<dbReference type="InterPro" id="IPR023405">
    <property type="entry name" value="Topo_IA_core_domain"/>
</dbReference>
<gene>
    <name evidence="18" type="ORF">HMPREF1039_0970</name>
</gene>
<keyword evidence="5" id="KW-0677">Repeat</keyword>
<dbReference type="EC" id="5.6.2.1" evidence="3"/>
<evidence type="ECO:0000256" key="15">
    <source>
        <dbReference type="ARBA" id="ARBA00032877"/>
    </source>
</evidence>
<dbReference type="InterPro" id="IPR005738">
    <property type="entry name" value="TopoIII"/>
</dbReference>
<dbReference type="InterPro" id="IPR013498">
    <property type="entry name" value="Topo_IA_Znf"/>
</dbReference>
<dbReference type="Gene3D" id="3.40.50.140">
    <property type="match status" value="1"/>
</dbReference>
<dbReference type="Pfam" id="PF01396">
    <property type="entry name" value="Zn_ribbon_Top1"/>
    <property type="match status" value="2"/>
</dbReference>
<dbReference type="Gene3D" id="3.30.65.10">
    <property type="entry name" value="Bacterial Topoisomerase I, domain 1"/>
    <property type="match status" value="2"/>
</dbReference>
<evidence type="ECO:0000259" key="17">
    <source>
        <dbReference type="PROSITE" id="PS52039"/>
    </source>
</evidence>
<reference evidence="18 19" key="1">
    <citation type="submission" date="2011-04" db="EMBL/GenBank/DDBJ databases">
        <authorList>
            <person name="Harkins D.M."/>
            <person name="Madupu R."/>
            <person name="Durkin A.S."/>
            <person name="Torralba M."/>
            <person name="Methe B."/>
            <person name="Sutton G.G."/>
            <person name="Nelson K.E."/>
        </authorList>
    </citation>
    <scope>NUCLEOTIDE SEQUENCE [LARGE SCALE GENOMIC DNA]</scope>
    <source>
        <strain evidence="18 19">UPII 199-6</strain>
    </source>
</reference>
<dbReference type="Proteomes" id="UP000004018">
    <property type="component" value="Unassembled WGS sequence"/>
</dbReference>
<feature type="domain" description="Topo IA-type catalytic" evidence="17">
    <location>
        <begin position="150"/>
        <end position="602"/>
    </location>
</feature>
<evidence type="ECO:0000313" key="19">
    <source>
        <dbReference type="Proteomes" id="UP000004018"/>
    </source>
</evidence>
<dbReference type="Pfam" id="PF01751">
    <property type="entry name" value="Toprim"/>
    <property type="match status" value="1"/>
</dbReference>
<keyword evidence="10" id="KW-0238">DNA-binding</keyword>
<feature type="domain" description="Toprim" evidence="16">
    <location>
        <begin position="1"/>
        <end position="133"/>
    </location>
</feature>
<evidence type="ECO:0000256" key="1">
    <source>
        <dbReference type="ARBA" id="ARBA00000213"/>
    </source>
</evidence>
<keyword evidence="11 18" id="KW-0413">Isomerase</keyword>
<dbReference type="PANTHER" id="PTHR11390:SF21">
    <property type="entry name" value="DNA TOPOISOMERASE 3-ALPHA"/>
    <property type="match status" value="1"/>
</dbReference>
<dbReference type="CDD" id="cd03362">
    <property type="entry name" value="TOPRIM_TopoIA_TopoIII"/>
    <property type="match status" value="1"/>
</dbReference>
<keyword evidence="6" id="KW-0863">Zinc-finger</keyword>
<dbReference type="SMART" id="SM00493">
    <property type="entry name" value="TOPRIM"/>
    <property type="match status" value="1"/>
</dbReference>
<comment type="caution">
    <text evidence="18">The sequence shown here is derived from an EMBL/GenBank/DDBJ whole genome shotgun (WGS) entry which is preliminary data.</text>
</comment>
<evidence type="ECO:0000256" key="3">
    <source>
        <dbReference type="ARBA" id="ARBA00012891"/>
    </source>
</evidence>
<evidence type="ECO:0000256" key="11">
    <source>
        <dbReference type="ARBA" id="ARBA00023235"/>
    </source>
</evidence>
<dbReference type="SUPFAM" id="SSF56712">
    <property type="entry name" value="Prokaryotic type I DNA topoisomerase"/>
    <property type="match status" value="1"/>
</dbReference>
<dbReference type="PRINTS" id="PR00417">
    <property type="entry name" value="PRTPISMRASEI"/>
</dbReference>
<dbReference type="PANTHER" id="PTHR11390">
    <property type="entry name" value="PROKARYOTIC DNA TOPOISOMERASE"/>
    <property type="match status" value="1"/>
</dbReference>
<evidence type="ECO:0000256" key="12">
    <source>
        <dbReference type="ARBA" id="ARBA00030003"/>
    </source>
</evidence>
<dbReference type="InterPro" id="IPR003602">
    <property type="entry name" value="Topo_IA_DNA-bd_dom"/>
</dbReference>
<dbReference type="RefSeq" id="WP_007391353.1">
    <property type="nucleotide sequence ID" value="NZ_AFIJ01000033.1"/>
</dbReference>
<comment type="similarity">
    <text evidence="2">Belongs to the type IA topoisomerase family.</text>
</comment>
<comment type="catalytic activity">
    <reaction evidence="1">
        <text>ATP-independent breakage of single-stranded DNA, followed by passage and rejoining.</text>
        <dbReference type="EC" id="5.6.2.1"/>
    </reaction>
</comment>
<dbReference type="SMART" id="SM00437">
    <property type="entry name" value="TOP1Ac"/>
    <property type="match status" value="1"/>
</dbReference>
<dbReference type="InterPro" id="IPR034144">
    <property type="entry name" value="TOPRIM_TopoIII"/>
</dbReference>
<evidence type="ECO:0000256" key="6">
    <source>
        <dbReference type="ARBA" id="ARBA00022771"/>
    </source>
</evidence>
<dbReference type="NCBIfam" id="NF005829">
    <property type="entry name" value="PRK07726.1"/>
    <property type="match status" value="1"/>
</dbReference>
<keyword evidence="7" id="KW-0862">Zinc</keyword>
<keyword evidence="4" id="KW-0479">Metal-binding</keyword>
<dbReference type="InterPro" id="IPR013824">
    <property type="entry name" value="Topo_IA_cen_sub1"/>
</dbReference>
<dbReference type="InterPro" id="IPR000380">
    <property type="entry name" value="Topo_IA"/>
</dbReference>
<dbReference type="NCBIfam" id="TIGR01056">
    <property type="entry name" value="topB"/>
    <property type="match status" value="1"/>
</dbReference>
<keyword evidence="19" id="KW-1185">Reference proteome</keyword>
<dbReference type="SMART" id="SM00436">
    <property type="entry name" value="TOP1Bc"/>
    <property type="match status" value="1"/>
</dbReference>
<dbReference type="InterPro" id="IPR013497">
    <property type="entry name" value="Topo_IA_cen"/>
</dbReference>
<dbReference type="InterPro" id="IPR013825">
    <property type="entry name" value="Topo_IA_cen_sub2"/>
</dbReference>
<evidence type="ECO:0000256" key="2">
    <source>
        <dbReference type="ARBA" id="ARBA00009446"/>
    </source>
</evidence>
<dbReference type="EMBL" id="AFIJ01000033">
    <property type="protein sequence ID" value="EGL39748.1"/>
    <property type="molecule type" value="Genomic_DNA"/>
</dbReference>
<organism evidence="18 19">
    <name type="scientific">Megasphaera lornae</name>
    <dbReference type="NCBI Taxonomy" id="1000568"/>
    <lineage>
        <taxon>Bacteria</taxon>
        <taxon>Bacillati</taxon>
        <taxon>Bacillota</taxon>
        <taxon>Negativicutes</taxon>
        <taxon>Veillonellales</taxon>
        <taxon>Veillonellaceae</taxon>
        <taxon>Megasphaera</taxon>
    </lineage>
</organism>
<dbReference type="PROSITE" id="PS50880">
    <property type="entry name" value="TOPRIM"/>
    <property type="match status" value="1"/>
</dbReference>
<dbReference type="InterPro" id="IPR003601">
    <property type="entry name" value="Topo_IA_2"/>
</dbReference>
<evidence type="ECO:0000256" key="9">
    <source>
        <dbReference type="ARBA" id="ARBA00023029"/>
    </source>
</evidence>
<evidence type="ECO:0000256" key="13">
    <source>
        <dbReference type="ARBA" id="ARBA00031985"/>
    </source>
</evidence>
<evidence type="ECO:0000313" key="18">
    <source>
        <dbReference type="EMBL" id="EGL39748.1"/>
    </source>
</evidence>
<proteinExistence type="inferred from homology"/>
<keyword evidence="9" id="KW-0799">Topoisomerase</keyword>
<sequence>MKVFIAEKPSMARELAKCLPGRMRREKGWIQCGDDAVTWAYGHILQQAEPQAYNPKYAYWRREDLPIIPDRWQLLVSPGSKEQFAVIKALIEKADSIVHAGDPDREGQLLIDEILEFVGNTKPVERILLNALDEKSIHEALRNLKNNKTFCHLKDSALARSRADWLIGMNLSRAYTLAARAQGHGKVTFPIGRVKTPTLALVVRRQRELENFTPVHYVILKAVFTHKNGPISAQWKPRDTQAGVDAEGRCLSAASVQAVMRKLQEQPHGVIEERKKTKKKEMPCLPLSLSALQVAAGKRYGYKPQEVLETAQQLYERKLTTYPRSDCAYLPRNQFGDRHKILADLQAWHGGSLGQWAANADASLCSRAWNDSKITAHHAIIPTTVRCRAETLTPIQQRIYYLIAQAYVAQFYPPHEYEQTRLVIRCAEELFVAHGKTVTVPGWKILYESEKKADESEKQPLPQVRKGDNVVYTDGRMEEKATKPPARFTAAGLLAAMKEIYKYVKDESLKKTLKDVQGIGTEATRATIIKELMERKFLLEEGKKGYLVPGPQAYVLIDSLPEALSYPDETAIWEERLHQISLGKEKLATFLADQIAFLQRLLASAGVGTASAARKCPVCGAVLRLRHGKFGAFYGCSAYPSCRYTTTAAASSAASRPDRNTEYICPQCQGTLQRKNGPYGIFWACNQPSCRFTVKDIHGVPGIYEERRPADAKR</sequence>
<name>A0ABP2L390_9FIRM</name>
<dbReference type="GO" id="GO:0016853">
    <property type="term" value="F:isomerase activity"/>
    <property type="evidence" value="ECO:0007669"/>
    <property type="project" value="UniProtKB-KW"/>
</dbReference>
<dbReference type="Gene3D" id="2.70.20.10">
    <property type="entry name" value="Topoisomerase I, domain 3"/>
    <property type="match status" value="1"/>
</dbReference>
<dbReference type="Pfam" id="PF01131">
    <property type="entry name" value="Topoisom_bac"/>
    <property type="match status" value="1"/>
</dbReference>
<evidence type="ECO:0000256" key="10">
    <source>
        <dbReference type="ARBA" id="ARBA00023125"/>
    </source>
</evidence>
<evidence type="ECO:0000256" key="7">
    <source>
        <dbReference type="ARBA" id="ARBA00022833"/>
    </source>
</evidence>
<evidence type="ECO:0000256" key="5">
    <source>
        <dbReference type="ARBA" id="ARBA00022737"/>
    </source>
</evidence>
<dbReference type="InterPro" id="IPR013826">
    <property type="entry name" value="Topo_IA_cen_sub3"/>
</dbReference>
<accession>A0ABP2L390</accession>
<evidence type="ECO:0000256" key="4">
    <source>
        <dbReference type="ARBA" id="ARBA00022723"/>
    </source>
</evidence>
<dbReference type="InterPro" id="IPR006171">
    <property type="entry name" value="TOPRIM_dom"/>
</dbReference>
<keyword evidence="8" id="KW-0460">Magnesium</keyword>
<protein>
    <recommendedName>
        <fullName evidence="3">DNA topoisomerase</fullName>
        <ecNumber evidence="3">5.6.2.1</ecNumber>
    </recommendedName>
    <alternativeName>
        <fullName evidence="15">Omega-protein</fullName>
    </alternativeName>
    <alternativeName>
        <fullName evidence="14">Relaxing enzyme</fullName>
    </alternativeName>
    <alternativeName>
        <fullName evidence="12">Swivelase</fullName>
    </alternativeName>
    <alternativeName>
        <fullName evidence="13">Untwisting enzyme</fullName>
    </alternativeName>
</protein>
<dbReference type="PROSITE" id="PS00396">
    <property type="entry name" value="TOPO_IA_1"/>
    <property type="match status" value="1"/>
</dbReference>
<dbReference type="Gene3D" id="1.10.290.10">
    <property type="entry name" value="Topoisomerase I, domain 4"/>
    <property type="match status" value="1"/>
</dbReference>
<dbReference type="InterPro" id="IPR023406">
    <property type="entry name" value="Topo_IA_AS"/>
</dbReference>
<evidence type="ECO:0000256" key="8">
    <source>
        <dbReference type="ARBA" id="ARBA00022842"/>
    </source>
</evidence>
<evidence type="ECO:0000259" key="16">
    <source>
        <dbReference type="PROSITE" id="PS50880"/>
    </source>
</evidence>
<dbReference type="SUPFAM" id="SSF57783">
    <property type="entry name" value="Zinc beta-ribbon"/>
    <property type="match status" value="2"/>
</dbReference>
<dbReference type="CDD" id="cd00186">
    <property type="entry name" value="TOP1Ac"/>
    <property type="match status" value="1"/>
</dbReference>
<dbReference type="PROSITE" id="PS52039">
    <property type="entry name" value="TOPO_IA_2"/>
    <property type="match status" value="1"/>
</dbReference>
<evidence type="ECO:0000256" key="14">
    <source>
        <dbReference type="ARBA" id="ARBA00032235"/>
    </source>
</evidence>
<dbReference type="Gene3D" id="1.10.460.10">
    <property type="entry name" value="Topoisomerase I, domain 2"/>
    <property type="match status" value="1"/>
</dbReference>